<accession>A0A167E552</accession>
<dbReference type="EMBL" id="CP014501">
    <property type="protein sequence ID" value="ANB13651.1"/>
    <property type="molecule type" value="Genomic_DNA"/>
</dbReference>
<dbReference type="PANTHER" id="PTHR47563">
    <property type="entry name" value="PROTEIN FMP25, MITOCHONDRIAL"/>
    <property type="match status" value="1"/>
</dbReference>
<proteinExistence type="predicted"/>
<evidence type="ECO:0000313" key="3">
    <source>
        <dbReference type="Proteomes" id="UP000189580"/>
    </source>
</evidence>
<name>A0A167E552_9ASCO</name>
<dbReference type="InterPro" id="IPR053245">
    <property type="entry name" value="MitoProcess-Associated"/>
</dbReference>
<dbReference type="GO" id="GO:0005743">
    <property type="term" value="C:mitochondrial inner membrane"/>
    <property type="evidence" value="ECO:0007669"/>
    <property type="project" value="TreeGrafter"/>
</dbReference>
<protein>
    <submittedName>
        <fullName evidence="2">Fmp25p</fullName>
    </submittedName>
</protein>
<organism evidence="2 3">
    <name type="scientific">Sugiyamaella lignohabitans</name>
    <dbReference type="NCBI Taxonomy" id="796027"/>
    <lineage>
        <taxon>Eukaryota</taxon>
        <taxon>Fungi</taxon>
        <taxon>Dikarya</taxon>
        <taxon>Ascomycota</taxon>
        <taxon>Saccharomycotina</taxon>
        <taxon>Dipodascomycetes</taxon>
        <taxon>Dipodascales</taxon>
        <taxon>Trichomonascaceae</taxon>
        <taxon>Sugiyamaella</taxon>
    </lineage>
</organism>
<feature type="repeat" description="RCC1" evidence="1">
    <location>
        <begin position="311"/>
        <end position="372"/>
    </location>
</feature>
<dbReference type="GeneID" id="30033808"/>
<dbReference type="PRINTS" id="PR00633">
    <property type="entry name" value="RCCNDNSATION"/>
</dbReference>
<dbReference type="OrthoDB" id="10256179at2759"/>
<feature type="repeat" description="RCC1" evidence="1">
    <location>
        <begin position="377"/>
        <end position="442"/>
    </location>
</feature>
<dbReference type="InterPro" id="IPR000408">
    <property type="entry name" value="Reg_chr_condens"/>
</dbReference>
<dbReference type="PANTHER" id="PTHR47563:SF1">
    <property type="entry name" value="PROTEIN FMP25, MITOCHONDRIAL"/>
    <property type="match status" value="1"/>
</dbReference>
<dbReference type="RefSeq" id="XP_018736128.1">
    <property type="nucleotide sequence ID" value="XM_018878868.1"/>
</dbReference>
<dbReference type="PROSITE" id="PS50012">
    <property type="entry name" value="RCC1_3"/>
    <property type="match status" value="3"/>
</dbReference>
<dbReference type="InterPro" id="IPR009091">
    <property type="entry name" value="RCC1/BLIP-II"/>
</dbReference>
<dbReference type="Gene3D" id="2.130.10.30">
    <property type="entry name" value="Regulator of chromosome condensation 1/beta-lactamase-inhibitor protein II"/>
    <property type="match status" value="1"/>
</dbReference>
<dbReference type="KEGG" id="slb:AWJ20_1950"/>
<dbReference type="SUPFAM" id="SSF50985">
    <property type="entry name" value="RCC1/BLIP-II"/>
    <property type="match status" value="1"/>
</dbReference>
<feature type="repeat" description="RCC1" evidence="1">
    <location>
        <begin position="247"/>
        <end position="310"/>
    </location>
</feature>
<sequence>MFKQTALLAVSAASTYTILVRSQGPVLAESPVASRPSGSVEIQRLTAQRLNERPGVLAWGSNKNQTLSRSKDLPIVRLPSRLDYFNGRLLRDLVLADDMAIAVLDNGDVVQWAGSQDSDVDSPQLVLKGKNINKVQVSRGKSVYALANSGSIYSWPVSAATSTSASSSISSDLEKADTASSSSSSSNNSSNGTRHWCSYFSIFWGGNSSHKSGTTVTTLNTPSLSFGEYVKDIAVGNDHILALSSSGRVFSGSTGQIAPSESKGQYGIASMSQFDKAPEPGTLHEIKLLKKFPIAKIAVGDYHSLVLTKEGKLLGFGDNLYGQLGISYSYRTANIAVPTELPISGILFGGDIHRKVTNIAAGGSITYFTVNAGVESEDVYSMGNGLSGQLGTGSFAHSQRSPLKIKHFSGLSAFSEKLNKTVPINISSWSVGTSHTAVTLNSSPSSQDVLVWGSNESSQLGNGKRNIAGYPRPVPLYETDASGNSTLSPVGLQLLTGQTMTFTDHNGKTRKAKVDQVITCGDSATAVYYRRSK</sequence>
<dbReference type="Proteomes" id="UP000189580">
    <property type="component" value="Chromosome a"/>
</dbReference>
<evidence type="ECO:0000256" key="1">
    <source>
        <dbReference type="PROSITE-ProRule" id="PRU00235"/>
    </source>
</evidence>
<dbReference type="AlphaFoldDB" id="A0A167E552"/>
<dbReference type="Pfam" id="PF00415">
    <property type="entry name" value="RCC1"/>
    <property type="match status" value="1"/>
</dbReference>
<reference evidence="2 3" key="1">
    <citation type="submission" date="2016-02" db="EMBL/GenBank/DDBJ databases">
        <title>Complete genome sequence and transcriptome regulation of the pentose utilising yeast Sugiyamaella lignohabitans.</title>
        <authorList>
            <person name="Bellasio M."/>
            <person name="Peymann A."/>
            <person name="Valli M."/>
            <person name="Sipitzky M."/>
            <person name="Graf A."/>
            <person name="Sauer M."/>
            <person name="Marx H."/>
            <person name="Mattanovich D."/>
        </authorList>
    </citation>
    <scope>NUCLEOTIDE SEQUENCE [LARGE SCALE GENOMIC DNA]</scope>
    <source>
        <strain evidence="2 3">CBS 10342</strain>
    </source>
</reference>
<keyword evidence="3" id="KW-1185">Reference proteome</keyword>
<dbReference type="Pfam" id="PF13540">
    <property type="entry name" value="RCC1_2"/>
    <property type="match status" value="1"/>
</dbReference>
<dbReference type="GO" id="GO:0034551">
    <property type="term" value="P:mitochondrial respiratory chain complex III assembly"/>
    <property type="evidence" value="ECO:0007669"/>
    <property type="project" value="TreeGrafter"/>
</dbReference>
<evidence type="ECO:0000313" key="2">
    <source>
        <dbReference type="EMBL" id="ANB13651.1"/>
    </source>
</evidence>
<gene>
    <name evidence="2" type="primary">FMP25</name>
    <name evidence="2" type="ORF">AWJ20_1950</name>
</gene>